<keyword evidence="1" id="KW-0812">Transmembrane</keyword>
<keyword evidence="1" id="KW-1133">Transmembrane helix</keyword>
<comment type="caution">
    <text evidence="3">The sequence shown here is derived from an EMBL/GenBank/DDBJ whole genome shotgun (WGS) entry which is preliminary data.</text>
</comment>
<keyword evidence="4" id="KW-1185">Reference proteome</keyword>
<evidence type="ECO:0000256" key="1">
    <source>
        <dbReference type="SAM" id="Phobius"/>
    </source>
</evidence>
<protein>
    <submittedName>
        <fullName evidence="3">Pilus assembly protein</fullName>
    </submittedName>
</protein>
<dbReference type="Proteomes" id="UP000635316">
    <property type="component" value="Unassembled WGS sequence"/>
</dbReference>
<reference evidence="3 4" key="1">
    <citation type="submission" date="2020-12" db="EMBL/GenBank/DDBJ databases">
        <authorList>
            <person name="Lu T."/>
            <person name="Wang Q."/>
            <person name="Han X."/>
        </authorList>
    </citation>
    <scope>NUCLEOTIDE SEQUENCE [LARGE SCALE GENOMIC DNA]</scope>
    <source>
        <strain evidence="3 4">WQ 585</strain>
    </source>
</reference>
<evidence type="ECO:0000313" key="4">
    <source>
        <dbReference type="Proteomes" id="UP000635316"/>
    </source>
</evidence>
<organism evidence="3 4">
    <name type="scientific">Advenella mandrilli</name>
    <dbReference type="NCBI Taxonomy" id="2800330"/>
    <lineage>
        <taxon>Bacteria</taxon>
        <taxon>Pseudomonadati</taxon>
        <taxon>Pseudomonadota</taxon>
        <taxon>Betaproteobacteria</taxon>
        <taxon>Burkholderiales</taxon>
        <taxon>Alcaligenaceae</taxon>
    </lineage>
</organism>
<proteinExistence type="predicted"/>
<gene>
    <name evidence="3" type="ORF">JHL22_01895</name>
</gene>
<dbReference type="InterPro" id="IPR012495">
    <property type="entry name" value="TadE-like_dom"/>
</dbReference>
<evidence type="ECO:0000313" key="3">
    <source>
        <dbReference type="EMBL" id="MBK1779963.1"/>
    </source>
</evidence>
<dbReference type="RefSeq" id="WP_200233256.1">
    <property type="nucleotide sequence ID" value="NZ_JAENGP010000002.1"/>
</dbReference>
<keyword evidence="1" id="KW-0472">Membrane</keyword>
<evidence type="ECO:0000259" key="2">
    <source>
        <dbReference type="Pfam" id="PF07811"/>
    </source>
</evidence>
<sequence>MLGFDSSTIRKTRKASFVASAASRQKGAYAVEFAFVFVIFFLVLYGIITYGLIFAAQQSMNFAAENGARASLQWQAGNAALTLETRAEKALEVSKDHSSWVDQMAGGNKLKMVACSVQLKEPEPEDETRIFQVLAYPDDSNKSLCSLTNTAVDANKLEVVIYYPYQEAPMIPYLGPSSIMSVAVPTALQGRATVDLGIALDHSS</sequence>
<name>A0ABS1EAY8_9BURK</name>
<accession>A0ABS1EAY8</accession>
<feature type="transmembrane region" description="Helical" evidence="1">
    <location>
        <begin position="33"/>
        <end position="56"/>
    </location>
</feature>
<dbReference type="EMBL" id="JAENGP010000002">
    <property type="protein sequence ID" value="MBK1779963.1"/>
    <property type="molecule type" value="Genomic_DNA"/>
</dbReference>
<dbReference type="Pfam" id="PF07811">
    <property type="entry name" value="TadE"/>
    <property type="match status" value="1"/>
</dbReference>
<feature type="domain" description="TadE-like" evidence="2">
    <location>
        <begin position="27"/>
        <end position="69"/>
    </location>
</feature>